<evidence type="ECO:0000313" key="3">
    <source>
        <dbReference type="Proteomes" id="UP000652761"/>
    </source>
</evidence>
<reference evidence="2" key="1">
    <citation type="submission" date="2017-07" db="EMBL/GenBank/DDBJ databases">
        <title>Taro Niue Genome Assembly and Annotation.</title>
        <authorList>
            <person name="Atibalentja N."/>
            <person name="Keating K."/>
            <person name="Fields C.J."/>
        </authorList>
    </citation>
    <scope>NUCLEOTIDE SEQUENCE</scope>
    <source>
        <strain evidence="2">Niue_2</strain>
        <tissue evidence="2">Leaf</tissue>
    </source>
</reference>
<organism evidence="2 3">
    <name type="scientific">Colocasia esculenta</name>
    <name type="common">Wild taro</name>
    <name type="synonym">Arum esculentum</name>
    <dbReference type="NCBI Taxonomy" id="4460"/>
    <lineage>
        <taxon>Eukaryota</taxon>
        <taxon>Viridiplantae</taxon>
        <taxon>Streptophyta</taxon>
        <taxon>Embryophyta</taxon>
        <taxon>Tracheophyta</taxon>
        <taxon>Spermatophyta</taxon>
        <taxon>Magnoliopsida</taxon>
        <taxon>Liliopsida</taxon>
        <taxon>Araceae</taxon>
        <taxon>Aroideae</taxon>
        <taxon>Colocasieae</taxon>
        <taxon>Colocasia</taxon>
    </lineage>
</organism>
<dbReference type="AlphaFoldDB" id="A0A843VP02"/>
<accession>A0A843VP02</accession>
<dbReference type="PANTHER" id="PTHR36408:SF1">
    <property type="entry name" value="TRANSMEMBRANE PROTEIN"/>
    <property type="match status" value="1"/>
</dbReference>
<gene>
    <name evidence="2" type="ORF">Taro_030383</name>
</gene>
<name>A0A843VP02_COLES</name>
<dbReference type="PANTHER" id="PTHR36408">
    <property type="entry name" value="TRANSMEMBRANE PROTEIN"/>
    <property type="match status" value="1"/>
</dbReference>
<evidence type="ECO:0000256" key="1">
    <source>
        <dbReference type="SAM" id="MobiDB-lite"/>
    </source>
</evidence>
<dbReference type="OrthoDB" id="2020732at2759"/>
<dbReference type="EMBL" id="NMUH01002084">
    <property type="protein sequence ID" value="MQL97685.1"/>
    <property type="molecule type" value="Genomic_DNA"/>
</dbReference>
<feature type="region of interest" description="Disordered" evidence="1">
    <location>
        <begin position="177"/>
        <end position="198"/>
    </location>
</feature>
<sequence>MAREEVRFVQTDYVTIRDFILPYLSHIPTKQNNGRWPKKVVADHLKENVRGLREKLEKKVDSEKNNAAMKMLCPACRYKIDLKVNTPRGDRQGKLGIVSKLSLNLALAMTGYLAMGKKKKLSPCAGGPGARDQTATLAQKNSEATRALALQEDILEKEIGEVQKVLLAMQSRVGWLGRPQPIPTPSRVRVGLSRAESG</sequence>
<evidence type="ECO:0000313" key="2">
    <source>
        <dbReference type="EMBL" id="MQL97685.1"/>
    </source>
</evidence>
<dbReference type="GO" id="GO:0009941">
    <property type="term" value="C:chloroplast envelope"/>
    <property type="evidence" value="ECO:0007669"/>
    <property type="project" value="TreeGrafter"/>
</dbReference>
<keyword evidence="3" id="KW-1185">Reference proteome</keyword>
<protein>
    <submittedName>
        <fullName evidence="2">Uncharacterized protein</fullName>
    </submittedName>
</protein>
<dbReference type="Proteomes" id="UP000652761">
    <property type="component" value="Unassembled WGS sequence"/>
</dbReference>
<comment type="caution">
    <text evidence="2">The sequence shown here is derived from an EMBL/GenBank/DDBJ whole genome shotgun (WGS) entry which is preliminary data.</text>
</comment>
<proteinExistence type="predicted"/>